<dbReference type="InterPro" id="IPR046373">
    <property type="entry name" value="Acyl-CoA_Oxase/DH_mid-dom_sf"/>
</dbReference>
<dbReference type="EMBL" id="BNAU01000002">
    <property type="protein sequence ID" value="GHE89058.1"/>
    <property type="molecule type" value="Genomic_DNA"/>
</dbReference>
<dbReference type="InterPro" id="IPR009100">
    <property type="entry name" value="AcylCoA_DH/oxidase_NM_dom_sf"/>
</dbReference>
<dbReference type="InterPro" id="IPR009075">
    <property type="entry name" value="AcylCo_DH/oxidase_C"/>
</dbReference>
<dbReference type="SUPFAM" id="SSF47203">
    <property type="entry name" value="Acyl-CoA dehydrogenase C-terminal domain-like"/>
    <property type="match status" value="1"/>
</dbReference>
<comment type="caution">
    <text evidence="11">The sequence shown here is derived from an EMBL/GenBank/DDBJ whole genome shotgun (WGS) entry which is preliminary data.</text>
</comment>
<dbReference type="Pfam" id="PF00441">
    <property type="entry name" value="Acyl-CoA_dh_1"/>
    <property type="match status" value="1"/>
</dbReference>
<evidence type="ECO:0000256" key="4">
    <source>
        <dbReference type="ARBA" id="ARBA00022630"/>
    </source>
</evidence>
<evidence type="ECO:0000313" key="11">
    <source>
        <dbReference type="EMBL" id="GHE89058.1"/>
    </source>
</evidence>
<gene>
    <name evidence="11" type="primary">acd</name>
    <name evidence="11" type="ORF">GCM10017786_21370</name>
</gene>
<evidence type="ECO:0000259" key="10">
    <source>
        <dbReference type="Pfam" id="PF02771"/>
    </source>
</evidence>
<keyword evidence="5 7" id="KW-0274">FAD</keyword>
<dbReference type="PANTHER" id="PTHR48083:SF2">
    <property type="entry name" value="MEDIUM-CHAIN SPECIFIC ACYL-COA DEHYDROGENASE, MITOCHONDRIAL"/>
    <property type="match status" value="1"/>
</dbReference>
<evidence type="ECO:0000259" key="9">
    <source>
        <dbReference type="Pfam" id="PF02770"/>
    </source>
</evidence>
<dbReference type="InterPro" id="IPR013786">
    <property type="entry name" value="AcylCoA_DH/ox_N"/>
</dbReference>
<dbReference type="InterPro" id="IPR050741">
    <property type="entry name" value="Acyl-CoA_dehydrogenase"/>
</dbReference>
<dbReference type="Gene3D" id="1.10.540.10">
    <property type="entry name" value="Acyl-CoA dehydrogenase/oxidase, N-terminal domain"/>
    <property type="match status" value="1"/>
</dbReference>
<feature type="domain" description="Acyl-CoA oxidase/dehydrogenase middle" evidence="9">
    <location>
        <begin position="126"/>
        <end position="218"/>
    </location>
</feature>
<evidence type="ECO:0000259" key="8">
    <source>
        <dbReference type="Pfam" id="PF00441"/>
    </source>
</evidence>
<evidence type="ECO:0000256" key="5">
    <source>
        <dbReference type="ARBA" id="ARBA00022827"/>
    </source>
</evidence>
<keyword evidence="12" id="KW-1185">Reference proteome</keyword>
<name>A0ABQ3INL2_9PSEU</name>
<dbReference type="InterPro" id="IPR006089">
    <property type="entry name" value="Acyl-CoA_DH_CS"/>
</dbReference>
<evidence type="ECO:0000256" key="3">
    <source>
        <dbReference type="ARBA" id="ARBA00019125"/>
    </source>
</evidence>
<feature type="domain" description="Acyl-CoA dehydrogenase/oxidase C-terminal" evidence="8">
    <location>
        <begin position="230"/>
        <end position="379"/>
    </location>
</feature>
<dbReference type="Proteomes" id="UP000605897">
    <property type="component" value="Unassembled WGS sequence"/>
</dbReference>
<accession>A0ABQ3INL2</accession>
<comment type="similarity">
    <text evidence="2 7">Belongs to the acyl-CoA dehydrogenase family.</text>
</comment>
<dbReference type="PROSITE" id="PS00073">
    <property type="entry name" value="ACYL_COA_DH_2"/>
    <property type="match status" value="1"/>
</dbReference>
<dbReference type="Pfam" id="PF02770">
    <property type="entry name" value="Acyl-CoA_dh_M"/>
    <property type="match status" value="1"/>
</dbReference>
<comment type="cofactor">
    <cofactor evidence="1 7">
        <name>FAD</name>
        <dbReference type="ChEBI" id="CHEBI:57692"/>
    </cofactor>
</comment>
<evidence type="ECO:0000313" key="12">
    <source>
        <dbReference type="Proteomes" id="UP000605897"/>
    </source>
</evidence>
<reference evidence="12" key="1">
    <citation type="journal article" date="2019" name="Int. J. Syst. Evol. Microbiol.">
        <title>The Global Catalogue of Microorganisms (GCM) 10K type strain sequencing project: providing services to taxonomists for standard genome sequencing and annotation.</title>
        <authorList>
            <consortium name="The Broad Institute Genomics Platform"/>
            <consortium name="The Broad Institute Genome Sequencing Center for Infectious Disease"/>
            <person name="Wu L."/>
            <person name="Ma J."/>
        </authorList>
    </citation>
    <scope>NUCLEOTIDE SEQUENCE [LARGE SCALE GENOMIC DNA]</scope>
    <source>
        <strain evidence="12">CGMCC 4.7677</strain>
    </source>
</reference>
<protein>
    <recommendedName>
        <fullName evidence="3">Medium-chain specific acyl-CoA dehydrogenase, mitochondrial</fullName>
    </recommendedName>
</protein>
<keyword evidence="4 7" id="KW-0285">Flavoprotein</keyword>
<evidence type="ECO:0000256" key="6">
    <source>
        <dbReference type="ARBA" id="ARBA00023002"/>
    </source>
</evidence>
<dbReference type="Pfam" id="PF02771">
    <property type="entry name" value="Acyl-CoA_dh_N"/>
    <property type="match status" value="1"/>
</dbReference>
<keyword evidence="6 7" id="KW-0560">Oxidoreductase</keyword>
<organism evidence="11 12">
    <name type="scientific">Amycolatopsis deserti</name>
    <dbReference type="NCBI Taxonomy" id="185696"/>
    <lineage>
        <taxon>Bacteria</taxon>
        <taxon>Bacillati</taxon>
        <taxon>Actinomycetota</taxon>
        <taxon>Actinomycetes</taxon>
        <taxon>Pseudonocardiales</taxon>
        <taxon>Pseudonocardiaceae</taxon>
        <taxon>Amycolatopsis</taxon>
    </lineage>
</organism>
<proteinExistence type="inferred from homology"/>
<evidence type="ECO:0000256" key="1">
    <source>
        <dbReference type="ARBA" id="ARBA00001974"/>
    </source>
</evidence>
<dbReference type="InterPro" id="IPR036250">
    <property type="entry name" value="AcylCo_DH-like_C"/>
</dbReference>
<dbReference type="Gene3D" id="2.40.110.10">
    <property type="entry name" value="Butyryl-CoA Dehydrogenase, subunit A, domain 2"/>
    <property type="match status" value="1"/>
</dbReference>
<dbReference type="InterPro" id="IPR006091">
    <property type="entry name" value="Acyl-CoA_Oxase/DH_mid-dom"/>
</dbReference>
<feature type="domain" description="Acyl-CoA dehydrogenase/oxidase N-terminal" evidence="10">
    <location>
        <begin position="8"/>
        <end position="122"/>
    </location>
</feature>
<evidence type="ECO:0000256" key="2">
    <source>
        <dbReference type="ARBA" id="ARBA00009347"/>
    </source>
</evidence>
<dbReference type="InterPro" id="IPR037069">
    <property type="entry name" value="AcylCoA_DH/ox_N_sf"/>
</dbReference>
<sequence length="390" mass="43357">MVDFSLSTEERQIRDTVRTFVNREVIPLEPEVLRNERAGRPGLDPGVLTELRAKARKAGFWGVNTPEEYGGMNLGAVMAAIVAMETGRTFVPFSFGGTADNILYFANEEQKQRYLIPTIEGERRSCFAITEPGAGSDARNIRTRAVRDGGDWVINGEKVFITGGNEADFVMVFAVTDPDKGANGGVTCFLADRDMGWKSEPIPTMGQWGPASLVFDNVRVPAANVLGEVGRGFELAMRWIGQGRYLIPARAIGSAERMLQMAIDYAKIRHSMGRPIADYQAIQWQIADSQVEIESTKWLTLYAAWRVETGLDARHASSIAKLHGALMANQVVDRVLQIHGGMGYTKELPIERWYRELRLLRIFEGTDEIQRRTIARNLLKGHARLGGIGE</sequence>
<dbReference type="RefSeq" id="WP_191244354.1">
    <property type="nucleotide sequence ID" value="NZ_BNAU01000002.1"/>
</dbReference>
<dbReference type="PANTHER" id="PTHR48083">
    <property type="entry name" value="MEDIUM-CHAIN SPECIFIC ACYL-COA DEHYDROGENASE, MITOCHONDRIAL-RELATED"/>
    <property type="match status" value="1"/>
</dbReference>
<dbReference type="Gene3D" id="1.20.140.10">
    <property type="entry name" value="Butyryl-CoA Dehydrogenase, subunit A, domain 3"/>
    <property type="match status" value="1"/>
</dbReference>
<dbReference type="SUPFAM" id="SSF56645">
    <property type="entry name" value="Acyl-CoA dehydrogenase NM domain-like"/>
    <property type="match status" value="1"/>
</dbReference>
<evidence type="ECO:0000256" key="7">
    <source>
        <dbReference type="RuleBase" id="RU362125"/>
    </source>
</evidence>